<dbReference type="PANTHER" id="PTHR24198:SF165">
    <property type="entry name" value="ANKYRIN REPEAT-CONTAINING PROTEIN-RELATED"/>
    <property type="match status" value="1"/>
</dbReference>
<dbReference type="Pfam" id="PF01544">
    <property type="entry name" value="CorA"/>
    <property type="match status" value="1"/>
</dbReference>
<dbReference type="SUPFAM" id="SSF48403">
    <property type="entry name" value="Ankyrin repeat"/>
    <property type="match status" value="2"/>
</dbReference>
<feature type="repeat" description="ANK" evidence="7">
    <location>
        <begin position="116"/>
        <end position="148"/>
    </location>
</feature>
<reference evidence="10" key="1">
    <citation type="submission" date="2012-08" db="EMBL/GenBank/DDBJ databases">
        <title>Genome analysis of Colletotrichum orbiculare and Colletotrichum fructicola.</title>
        <authorList>
            <person name="Gan P.H.P."/>
            <person name="Ikeda K."/>
            <person name="Irieda H."/>
            <person name="Narusaka M."/>
            <person name="O'Connell R.J."/>
            <person name="Narusaka Y."/>
            <person name="Takano Y."/>
            <person name="Kubo Y."/>
            <person name="Shirasu K."/>
        </authorList>
    </citation>
    <scope>NUCLEOTIDE SEQUENCE</scope>
    <source>
        <strain evidence="10">Nara gc5</strain>
    </source>
</reference>
<feature type="compositionally biased region" description="Basic and acidic residues" evidence="8">
    <location>
        <begin position="1356"/>
        <end position="1365"/>
    </location>
</feature>
<feature type="compositionally biased region" description="Basic and acidic residues" evidence="8">
    <location>
        <begin position="891"/>
        <end position="939"/>
    </location>
</feature>
<feature type="compositionally biased region" description="Polar residues" evidence="8">
    <location>
        <begin position="1088"/>
        <end position="1105"/>
    </location>
</feature>
<dbReference type="EMBL" id="KB020978">
    <property type="protein sequence ID" value="ELA27629.1"/>
    <property type="molecule type" value="Genomic_DNA"/>
</dbReference>
<keyword evidence="5 7" id="KW-0040">ANK repeat</keyword>
<dbReference type="PROSITE" id="PS50088">
    <property type="entry name" value="ANK_REPEAT"/>
    <property type="match status" value="5"/>
</dbReference>
<name>L2FMI8_COLFN</name>
<feature type="region of interest" description="Disordered" evidence="8">
    <location>
        <begin position="662"/>
        <end position="705"/>
    </location>
</feature>
<evidence type="ECO:0000313" key="10">
    <source>
        <dbReference type="EMBL" id="ELA27629.1"/>
    </source>
</evidence>
<gene>
    <name evidence="10" type="ORF">CGGC5_11583</name>
</gene>
<feature type="compositionally biased region" description="Basic and acidic residues" evidence="8">
    <location>
        <begin position="1040"/>
        <end position="1055"/>
    </location>
</feature>
<feature type="compositionally biased region" description="Polar residues" evidence="8">
    <location>
        <begin position="1346"/>
        <end position="1355"/>
    </location>
</feature>
<feature type="repeat" description="ANK" evidence="7">
    <location>
        <begin position="370"/>
        <end position="402"/>
    </location>
</feature>
<dbReference type="InterPro" id="IPR002110">
    <property type="entry name" value="Ankyrin_rpt"/>
</dbReference>
<dbReference type="Pfam" id="PF12796">
    <property type="entry name" value="Ank_2"/>
    <property type="match status" value="4"/>
</dbReference>
<keyword evidence="3" id="KW-0677">Repeat</keyword>
<dbReference type="Gene3D" id="1.20.58.340">
    <property type="entry name" value="Magnesium transport protein CorA, transmembrane region"/>
    <property type="match status" value="1"/>
</dbReference>
<feature type="repeat" description="ANK" evidence="7">
    <location>
        <begin position="267"/>
        <end position="299"/>
    </location>
</feature>
<evidence type="ECO:0000256" key="3">
    <source>
        <dbReference type="ARBA" id="ARBA00022737"/>
    </source>
</evidence>
<feature type="compositionally biased region" description="Basic residues" evidence="8">
    <location>
        <begin position="662"/>
        <end position="676"/>
    </location>
</feature>
<sequence length="1638" mass="182087">MASETNPGEERFSEDVHELARSTGDGESPDPAHAGGPLSDRLPLIRQLLPKVNASEYLVDDTNSVRLREILQESSLATASSDGGTTALHIVAAHGIVWAAEELINAGAVVSATDELGQKPLHVACKEGHAELANLLIEKGADIEATQFSQPTPLIEACWNNLDNVIDRLLENGANTRVTDKDGWSPLYSASRRGNAPIVQKLLDRDKSNINAIEFLCQNGASLGVKDYKDRTPLMVAIEEEYADVMEILLIPRSKGEDIQLETRNSLGRTPLLSASINDFLDGARLLLKAGADCNVQSHSSESTPLISAASWGCADIAQALLESKAQINVNMTDEDQQTALHHAILEKHDEIVNLLLKRPDIQKDLAEKRGRTALHLAREQGNRTIVSALLAAEVDVNAEDKQGRTALHLAVSAEYEDTDGSDLAAPEPGDMRAKDRPKRETRPSRHSSVVQLLLAKNADRWAITHKNETAIHLAAACGEPHRLQIILQGAEERMLLVQDSQGISALCAIFKWHMPETAVGILENSNILGTADFYSSNLVDDVLVWAARDRGTHFIAKWLFSARSNRMKTAPPQSESWGAIQWAAHEQLPQTLSLLIFSSAGTSETNDALRLALMSTLTLIQFSDQKVVGDKLPQVLWLLLIASERTPKIVAEVRETAKSLKNLKNKPRAPPKKSNKSKDLSRTETLANVAKGKSQEKGAGGMSKTAHKVEQAQPAQKGLLLEDMEIIGDILHDPPFGRIHKDVETYGLPQHGKDLDSVLENFRATIVQFYKEQNVSGTLPRKRSVKEVIYDSGPTKIMQTANDMRKAIANLSRADGKISEVEIQPEFTWVHLPSTNITWMNDLLNRIMKDGGYKTREYHEFRSFFRDSWVEVPDRKAASRIMRPRTMVMLREDMTNKGRDGEKTTDEKTTDEKATDEKATDEKTTEEKTTEEKTTEGPKRRRPKRTTEEKTAEEKTTEEKTAEEKTTTKLKAKKKTTKDKTTGEKTTEEPKAKKKTTKDKTTDIMAGRHREVMDDLNGEEWAKRQKSDTRSSQMNTVHKMTEQSRAKSEGRGFEDKFSSVAASDIYMPYVCFSTYHPRLEDLEALLSSQSQADTAQEAASQADKTQPDEVQPDETQSDEIQPGKIQPGEIQSGEIQQNKETTDFEKASEDYRMLFKAYQHHKNSVIHKSPTLDEWYYHFDDDKTSSLDKRERNKTQVVTKFISDAKNSQSGDQKIESFTGEGSTKPELENSPWTLLRVNQLWVWTVDNKWLITANSCVFDNSHGDLVEEILDQVSKQTEYGGSWSQPGSAVEMSRLIVEYCMGHYEKRPKAAIPMSIGQMFSNHMNQIGRGETALFVDFSSRTKSWQPQGNGESHTAKNSHDASLEAVSEHFQSQQMKSKKGDSEAETAREEIRKAIKKAEKLYSNIKDFRDELNILKSVAQHQLTVQKGLPVPGKEVQDADLLATYVLNDIRELDNVAERIQSAVNTTLSLQQSEFANFQAGVSVNQAASAAEQAASSAEQGKILMVFTFATLLFLPLSFLTSLFALDVASFLQTPSWAFAVIFLVSVAVSVLVVLGVLYWNKILVLVGYGRKTAARSTGSGSKDRERVESMGDPPQPGAGTTTGTEIGQWGLRDCFRRHAVKRNDVEANGWVRSP</sequence>
<dbReference type="HOGENOM" id="CLU_003905_0_0_1"/>
<feature type="compositionally biased region" description="Basic and acidic residues" evidence="8">
    <location>
        <begin position="999"/>
        <end position="1014"/>
    </location>
</feature>
<feature type="compositionally biased region" description="Basic and acidic residues" evidence="8">
    <location>
        <begin position="8"/>
        <end position="20"/>
    </location>
</feature>
<protein>
    <submittedName>
        <fullName evidence="10">Ankyrin unc44</fullName>
    </submittedName>
</protein>
<feature type="repeat" description="ANK" evidence="7">
    <location>
        <begin position="83"/>
        <end position="115"/>
    </location>
</feature>
<dbReference type="InterPro" id="IPR045863">
    <property type="entry name" value="CorA_TM1_TM2"/>
</dbReference>
<feature type="region of interest" description="Disordered" evidence="8">
    <location>
        <begin position="1346"/>
        <end position="1388"/>
    </location>
</feature>
<evidence type="ECO:0000256" key="1">
    <source>
        <dbReference type="ARBA" id="ARBA00004141"/>
    </source>
</evidence>
<dbReference type="STRING" id="1213859.L2FMI8"/>
<keyword evidence="2 9" id="KW-0812">Transmembrane</keyword>
<dbReference type="Gene3D" id="1.25.40.20">
    <property type="entry name" value="Ankyrin repeat-containing domain"/>
    <property type="match status" value="4"/>
</dbReference>
<feature type="region of interest" description="Disordered" evidence="8">
    <location>
        <begin position="884"/>
        <end position="1055"/>
    </location>
</feature>
<dbReference type="InterPro" id="IPR036770">
    <property type="entry name" value="Ankyrin_rpt-contain_sf"/>
</dbReference>
<feature type="compositionally biased region" description="Basic residues" evidence="8">
    <location>
        <begin position="969"/>
        <end position="978"/>
    </location>
</feature>
<dbReference type="PANTHER" id="PTHR24198">
    <property type="entry name" value="ANKYRIN REPEAT AND PROTEIN KINASE DOMAIN-CONTAINING PROTEIN"/>
    <property type="match status" value="1"/>
</dbReference>
<feature type="compositionally biased region" description="Basic and acidic residues" evidence="8">
    <location>
        <begin position="946"/>
        <end position="968"/>
    </location>
</feature>
<feature type="repeat" description="ANK" evidence="7">
    <location>
        <begin position="149"/>
        <end position="181"/>
    </location>
</feature>
<feature type="transmembrane region" description="Helical" evidence="9">
    <location>
        <begin position="1541"/>
        <end position="1563"/>
    </location>
</feature>
<keyword evidence="4 9" id="KW-1133">Transmembrane helix</keyword>
<feature type="compositionally biased region" description="Basic and acidic residues" evidence="8">
    <location>
        <begin position="430"/>
        <end position="444"/>
    </location>
</feature>
<feature type="transmembrane region" description="Helical" evidence="9">
    <location>
        <begin position="1506"/>
        <end position="1529"/>
    </location>
</feature>
<keyword evidence="6 9" id="KW-0472">Membrane</keyword>
<dbReference type="SUPFAM" id="SSF144083">
    <property type="entry name" value="Magnesium transport protein CorA, transmembrane region"/>
    <property type="match status" value="1"/>
</dbReference>
<dbReference type="GO" id="GO:0016020">
    <property type="term" value="C:membrane"/>
    <property type="evidence" value="ECO:0007669"/>
    <property type="project" value="UniProtKB-SubCell"/>
</dbReference>
<evidence type="ECO:0000256" key="2">
    <source>
        <dbReference type="ARBA" id="ARBA00022692"/>
    </source>
</evidence>
<dbReference type="SMART" id="SM00248">
    <property type="entry name" value="ANK"/>
    <property type="match status" value="11"/>
</dbReference>
<dbReference type="PROSITE" id="PS50297">
    <property type="entry name" value="ANK_REP_REGION"/>
    <property type="match status" value="3"/>
</dbReference>
<feature type="region of interest" description="Disordered" evidence="8">
    <location>
        <begin position="1577"/>
        <end position="1610"/>
    </location>
</feature>
<organism evidence="10">
    <name type="scientific">Colletotrichum fructicola (strain Nara gc5)</name>
    <name type="common">Anthracnose fungus</name>
    <name type="synonym">Colletotrichum gloeosporioides (strain Nara gc5)</name>
    <dbReference type="NCBI Taxonomy" id="1213859"/>
    <lineage>
        <taxon>Eukaryota</taxon>
        <taxon>Fungi</taxon>
        <taxon>Dikarya</taxon>
        <taxon>Ascomycota</taxon>
        <taxon>Pezizomycotina</taxon>
        <taxon>Sordariomycetes</taxon>
        <taxon>Hypocreomycetidae</taxon>
        <taxon>Glomerellales</taxon>
        <taxon>Glomerellaceae</taxon>
        <taxon>Colletotrichum</taxon>
        <taxon>Colletotrichum gloeosporioides species complex</taxon>
    </lineage>
</organism>
<evidence type="ECO:0000256" key="5">
    <source>
        <dbReference type="ARBA" id="ARBA00023043"/>
    </source>
</evidence>
<evidence type="ECO:0000256" key="8">
    <source>
        <dbReference type="SAM" id="MobiDB-lite"/>
    </source>
</evidence>
<feature type="region of interest" description="Disordered" evidence="8">
    <location>
        <begin position="418"/>
        <end position="448"/>
    </location>
</feature>
<proteinExistence type="predicted"/>
<feature type="compositionally biased region" description="Basic and acidic residues" evidence="8">
    <location>
        <begin position="1021"/>
        <end position="1030"/>
    </location>
</feature>
<dbReference type="GO" id="GO:0046873">
    <property type="term" value="F:metal ion transmembrane transporter activity"/>
    <property type="evidence" value="ECO:0007669"/>
    <property type="project" value="InterPro"/>
</dbReference>
<feature type="compositionally biased region" description="Basic and acidic residues" evidence="8">
    <location>
        <begin position="979"/>
        <end position="992"/>
    </location>
</feature>
<evidence type="ECO:0000256" key="6">
    <source>
        <dbReference type="ARBA" id="ARBA00023136"/>
    </source>
</evidence>
<dbReference type="InterPro" id="IPR002523">
    <property type="entry name" value="MgTranspt_CorA/ZnTranspt_ZntB"/>
</dbReference>
<comment type="subcellular location">
    <subcellularLocation>
        <location evidence="1">Membrane</location>
        <topology evidence="1">Multi-pass membrane protein</topology>
    </subcellularLocation>
</comment>
<evidence type="ECO:0000256" key="9">
    <source>
        <dbReference type="SAM" id="Phobius"/>
    </source>
</evidence>
<evidence type="ECO:0000256" key="7">
    <source>
        <dbReference type="PROSITE-ProRule" id="PRU00023"/>
    </source>
</evidence>
<evidence type="ECO:0000256" key="4">
    <source>
        <dbReference type="ARBA" id="ARBA00022989"/>
    </source>
</evidence>
<accession>L2FMI8</accession>
<feature type="region of interest" description="Disordered" evidence="8">
    <location>
        <begin position="1"/>
        <end position="39"/>
    </location>
</feature>
<feature type="region of interest" description="Disordered" evidence="8">
    <location>
        <begin position="1088"/>
        <end position="1144"/>
    </location>
</feature>